<dbReference type="GO" id="GO:0003677">
    <property type="term" value="F:DNA binding"/>
    <property type="evidence" value="ECO:0007669"/>
    <property type="project" value="UniProtKB-UniRule"/>
</dbReference>
<keyword evidence="2" id="KW-0229">DNA integration</keyword>
<dbReference type="Gene3D" id="1.10.443.10">
    <property type="entry name" value="Intergrase catalytic core"/>
    <property type="match status" value="1"/>
</dbReference>
<keyword evidence="3 5" id="KW-0238">DNA-binding</keyword>
<evidence type="ECO:0000313" key="9">
    <source>
        <dbReference type="Proteomes" id="UP000782843"/>
    </source>
</evidence>
<dbReference type="Gene3D" id="1.10.150.130">
    <property type="match status" value="1"/>
</dbReference>
<sequence>MLNDLINQFVDFLNSKNRSSSTIIAYRKDLEQLADFCKGKGVTDINLVTIDMLRDFLNSQRELGFKEKTISRKINSIKTFYRFLSSEGKVKTNVARELEHPKIENVPPHYLTKMEYMALRDVSRRNIRNYTIIELILQTGLRISEIANLKTQNVKLKSSKPHLVIEPYESNAGRKVYLNNTAIEALENYFKNYDPKTGFFFTTKTGKQLLVRNIRASISRLLEKAGINNATINDLRNTYIVHYLKEGMPVDKVAKQVGHKRTSTTQRYVELIDPKEIKKNNRRYEDL</sequence>
<dbReference type="InterPro" id="IPR010998">
    <property type="entry name" value="Integrase_recombinase_N"/>
</dbReference>
<dbReference type="InterPro" id="IPR002104">
    <property type="entry name" value="Integrase_catalytic"/>
</dbReference>
<evidence type="ECO:0000259" key="7">
    <source>
        <dbReference type="PROSITE" id="PS51900"/>
    </source>
</evidence>
<gene>
    <name evidence="8" type="ORF">KC660_02960</name>
</gene>
<dbReference type="InterPro" id="IPR004107">
    <property type="entry name" value="Integrase_SAM-like_N"/>
</dbReference>
<dbReference type="PROSITE" id="PS51898">
    <property type="entry name" value="TYR_RECOMBINASE"/>
    <property type="match status" value="1"/>
</dbReference>
<dbReference type="GO" id="GO:0006310">
    <property type="term" value="P:DNA recombination"/>
    <property type="evidence" value="ECO:0007669"/>
    <property type="project" value="UniProtKB-KW"/>
</dbReference>
<name>A0A955L3R3_9BACT</name>
<dbReference type="InterPro" id="IPR011010">
    <property type="entry name" value="DNA_brk_join_enz"/>
</dbReference>
<evidence type="ECO:0000256" key="4">
    <source>
        <dbReference type="ARBA" id="ARBA00023172"/>
    </source>
</evidence>
<evidence type="ECO:0000313" key="8">
    <source>
        <dbReference type="EMBL" id="MCA9382341.1"/>
    </source>
</evidence>
<feature type="domain" description="Tyr recombinase" evidence="6">
    <location>
        <begin position="106"/>
        <end position="282"/>
    </location>
</feature>
<dbReference type="Proteomes" id="UP000782843">
    <property type="component" value="Unassembled WGS sequence"/>
</dbReference>
<protein>
    <submittedName>
        <fullName evidence="8">Tyrosine-type recombinase/integrase</fullName>
    </submittedName>
</protein>
<dbReference type="InterPro" id="IPR013762">
    <property type="entry name" value="Integrase-like_cat_sf"/>
</dbReference>
<dbReference type="PANTHER" id="PTHR30349:SF41">
    <property type="entry name" value="INTEGRASE_RECOMBINASE PROTEIN MJ0367-RELATED"/>
    <property type="match status" value="1"/>
</dbReference>
<accession>A0A955L3R3</accession>
<evidence type="ECO:0000256" key="1">
    <source>
        <dbReference type="ARBA" id="ARBA00008857"/>
    </source>
</evidence>
<dbReference type="AlphaFoldDB" id="A0A955L3R3"/>
<comment type="caution">
    <text evidence="8">The sequence shown here is derived from an EMBL/GenBank/DDBJ whole genome shotgun (WGS) entry which is preliminary data.</text>
</comment>
<dbReference type="InterPro" id="IPR050090">
    <property type="entry name" value="Tyrosine_recombinase_XerCD"/>
</dbReference>
<dbReference type="EMBL" id="JAGQLG010000112">
    <property type="protein sequence ID" value="MCA9382341.1"/>
    <property type="molecule type" value="Genomic_DNA"/>
</dbReference>
<evidence type="ECO:0000256" key="3">
    <source>
        <dbReference type="ARBA" id="ARBA00023125"/>
    </source>
</evidence>
<reference evidence="8" key="1">
    <citation type="submission" date="2020-04" db="EMBL/GenBank/DDBJ databases">
        <authorList>
            <person name="Zhang T."/>
        </authorList>
    </citation>
    <scope>NUCLEOTIDE SEQUENCE</scope>
    <source>
        <strain evidence="8">HKST-UBA10</strain>
    </source>
</reference>
<dbReference type="InterPro" id="IPR044068">
    <property type="entry name" value="CB"/>
</dbReference>
<dbReference type="GO" id="GO:0015074">
    <property type="term" value="P:DNA integration"/>
    <property type="evidence" value="ECO:0007669"/>
    <property type="project" value="UniProtKB-KW"/>
</dbReference>
<evidence type="ECO:0000256" key="2">
    <source>
        <dbReference type="ARBA" id="ARBA00022908"/>
    </source>
</evidence>
<dbReference type="CDD" id="cd00397">
    <property type="entry name" value="DNA_BRE_C"/>
    <property type="match status" value="1"/>
</dbReference>
<reference evidence="8" key="2">
    <citation type="journal article" date="2021" name="Microbiome">
        <title>Successional dynamics and alternative stable states in a saline activated sludge microbial community over 9 years.</title>
        <authorList>
            <person name="Wang Y."/>
            <person name="Ye J."/>
            <person name="Ju F."/>
            <person name="Liu L."/>
            <person name="Boyd J.A."/>
            <person name="Deng Y."/>
            <person name="Parks D.H."/>
            <person name="Jiang X."/>
            <person name="Yin X."/>
            <person name="Woodcroft B.J."/>
            <person name="Tyson G.W."/>
            <person name="Hugenholtz P."/>
            <person name="Polz M.F."/>
            <person name="Zhang T."/>
        </authorList>
    </citation>
    <scope>NUCLEOTIDE SEQUENCE</scope>
    <source>
        <strain evidence="8">HKST-UBA10</strain>
    </source>
</reference>
<evidence type="ECO:0000256" key="5">
    <source>
        <dbReference type="PROSITE-ProRule" id="PRU01248"/>
    </source>
</evidence>
<dbReference type="PANTHER" id="PTHR30349">
    <property type="entry name" value="PHAGE INTEGRASE-RELATED"/>
    <property type="match status" value="1"/>
</dbReference>
<dbReference type="SUPFAM" id="SSF56349">
    <property type="entry name" value="DNA breaking-rejoining enzymes"/>
    <property type="match status" value="1"/>
</dbReference>
<evidence type="ECO:0000259" key="6">
    <source>
        <dbReference type="PROSITE" id="PS51898"/>
    </source>
</evidence>
<keyword evidence="4" id="KW-0233">DNA recombination</keyword>
<feature type="domain" description="Core-binding (CB)" evidence="7">
    <location>
        <begin position="1"/>
        <end position="85"/>
    </location>
</feature>
<proteinExistence type="inferred from homology"/>
<dbReference type="PROSITE" id="PS51900">
    <property type="entry name" value="CB"/>
    <property type="match status" value="1"/>
</dbReference>
<comment type="similarity">
    <text evidence="1">Belongs to the 'phage' integrase family.</text>
</comment>
<organism evidence="8 9">
    <name type="scientific">Candidatus Dojkabacteria bacterium</name>
    <dbReference type="NCBI Taxonomy" id="2099670"/>
    <lineage>
        <taxon>Bacteria</taxon>
        <taxon>Candidatus Dojkabacteria</taxon>
    </lineage>
</organism>
<dbReference type="Pfam" id="PF00589">
    <property type="entry name" value="Phage_integrase"/>
    <property type="match status" value="1"/>
</dbReference>
<dbReference type="Pfam" id="PF02899">
    <property type="entry name" value="Phage_int_SAM_1"/>
    <property type="match status" value="1"/>
</dbReference>